<proteinExistence type="predicted"/>
<comment type="caution">
    <text evidence="1">The sequence shown here is derived from an EMBL/GenBank/DDBJ whole genome shotgun (WGS) entry which is preliminary data.</text>
</comment>
<reference evidence="1" key="1">
    <citation type="submission" date="2021-02" db="EMBL/GenBank/DDBJ databases">
        <authorList>
            <consortium name="DOE Joint Genome Institute"/>
            <person name="Ahrendt S."/>
            <person name="Looney B.P."/>
            <person name="Miyauchi S."/>
            <person name="Morin E."/>
            <person name="Drula E."/>
            <person name="Courty P.E."/>
            <person name="Chicoki N."/>
            <person name="Fauchery L."/>
            <person name="Kohler A."/>
            <person name="Kuo A."/>
            <person name="Labutti K."/>
            <person name="Pangilinan J."/>
            <person name="Lipzen A."/>
            <person name="Riley R."/>
            <person name="Andreopoulos W."/>
            <person name="He G."/>
            <person name="Johnson J."/>
            <person name="Barry K.W."/>
            <person name="Grigoriev I.V."/>
            <person name="Nagy L."/>
            <person name="Hibbett D."/>
            <person name="Henrissat B."/>
            <person name="Matheny P.B."/>
            <person name="Labbe J."/>
            <person name="Martin F."/>
        </authorList>
    </citation>
    <scope>NUCLEOTIDE SEQUENCE</scope>
    <source>
        <strain evidence="1">FP105234-sp</strain>
    </source>
</reference>
<keyword evidence="2" id="KW-1185">Reference proteome</keyword>
<dbReference type="Proteomes" id="UP000814033">
    <property type="component" value="Unassembled WGS sequence"/>
</dbReference>
<name>A0ACB8RT40_9AGAM</name>
<accession>A0ACB8RT40</accession>
<organism evidence="1 2">
    <name type="scientific">Auriscalpium vulgare</name>
    <dbReference type="NCBI Taxonomy" id="40419"/>
    <lineage>
        <taxon>Eukaryota</taxon>
        <taxon>Fungi</taxon>
        <taxon>Dikarya</taxon>
        <taxon>Basidiomycota</taxon>
        <taxon>Agaricomycotina</taxon>
        <taxon>Agaricomycetes</taxon>
        <taxon>Russulales</taxon>
        <taxon>Auriscalpiaceae</taxon>
        <taxon>Auriscalpium</taxon>
    </lineage>
</organism>
<keyword evidence="1" id="KW-0378">Hydrolase</keyword>
<sequence length="207" mass="20366">MKLTAASTLSALAAAAAAVRGATLSSQATDGYVQNPSGTASFTQYSGCSQPACGKSASGYTAAISQLAFGSAAGLGAGDACGRCFALTGAADPYSPAYTGPFNTVVVKVTDLCPASGNEEWCGQTTSDPTNQHGAAVHFDLCEDDGASAKFFPSGHTALTGSYSEVSCSQWSGSDGGANWNGACLSGESAANWPSGVGCGNQGTAPS</sequence>
<reference evidence="1" key="2">
    <citation type="journal article" date="2022" name="New Phytol.">
        <title>Evolutionary transition to the ectomycorrhizal habit in the genomes of a hyperdiverse lineage of mushroom-forming fungi.</title>
        <authorList>
            <person name="Looney B."/>
            <person name="Miyauchi S."/>
            <person name="Morin E."/>
            <person name="Drula E."/>
            <person name="Courty P.E."/>
            <person name="Kohler A."/>
            <person name="Kuo A."/>
            <person name="LaButti K."/>
            <person name="Pangilinan J."/>
            <person name="Lipzen A."/>
            <person name="Riley R."/>
            <person name="Andreopoulos W."/>
            <person name="He G."/>
            <person name="Johnson J."/>
            <person name="Nolan M."/>
            <person name="Tritt A."/>
            <person name="Barry K.W."/>
            <person name="Grigoriev I.V."/>
            <person name="Nagy L.G."/>
            <person name="Hibbett D."/>
            <person name="Henrissat B."/>
            <person name="Matheny P.B."/>
            <person name="Labbe J."/>
            <person name="Martin F.M."/>
        </authorList>
    </citation>
    <scope>NUCLEOTIDE SEQUENCE</scope>
    <source>
        <strain evidence="1">FP105234-sp</strain>
    </source>
</reference>
<evidence type="ECO:0000313" key="2">
    <source>
        <dbReference type="Proteomes" id="UP000814033"/>
    </source>
</evidence>
<dbReference type="EMBL" id="MU275913">
    <property type="protein sequence ID" value="KAI0046987.1"/>
    <property type="molecule type" value="Genomic_DNA"/>
</dbReference>
<protein>
    <submittedName>
        <fullName evidence="1">Glycoside hydrolase family 45 protein</fullName>
    </submittedName>
</protein>
<evidence type="ECO:0000313" key="1">
    <source>
        <dbReference type="EMBL" id="KAI0046987.1"/>
    </source>
</evidence>
<gene>
    <name evidence="1" type="ORF">FA95DRAFT_1679392</name>
</gene>